<dbReference type="InterPro" id="IPR036097">
    <property type="entry name" value="HisK_dim/P_sf"/>
</dbReference>
<dbReference type="Proteomes" id="UP000602284">
    <property type="component" value="Unassembled WGS sequence"/>
</dbReference>
<dbReference type="InterPro" id="IPR004358">
    <property type="entry name" value="Sig_transdc_His_kin-like_C"/>
</dbReference>
<sequence>MTRRSSIRQKLILSYLLIALVALSVGGVLFYALVKQAITDQAFHTLEYEASTFLNTIDLTSGNDDQSQLAKKASRLRIQFATRTMSLAVVIVNQNTGRVEATNVEGLQVGDNFPVSLSSIDNDGTNDDTLQAVKEVGNNQYLIHAMNMPQAQYKGLDAVFLTPLENVQLVTTDLIQSLVKGFLITSVVVILLGLWLSRSLSKPIRMLQAQMSRLAKRDFSPPPIVQTGDELEEVSRTFASMVEELKRYDQGQRRFLQNASHELKTPLMAIQGYAEGIKDGIFSGDEAASGLEVISQEAVRLKKLVDELIYLSKLETLEDSFKREEVEFTELVEDSVTRVKTLAMQKGIEIEVRGRGEYLVDVDGDKMMQTMINLLSNGVRHAKSHLVVSLRAEDGHLLLSIRDDGEGFANPDQDQQQIFARFYKGDKGDTGLGLAIVKAIVDQSGGTITARNHERGGAEFIVRLPMKK</sequence>
<dbReference type="InterPro" id="IPR036890">
    <property type="entry name" value="HATPase_C_sf"/>
</dbReference>
<dbReference type="Pfam" id="PF00672">
    <property type="entry name" value="HAMP"/>
    <property type="match status" value="1"/>
</dbReference>
<name>A0ABS1J7T3_9BACL</name>
<keyword evidence="13 14" id="KW-0472">Membrane</keyword>
<dbReference type="SUPFAM" id="SSF47384">
    <property type="entry name" value="Homodimeric domain of signal transducing histidine kinase"/>
    <property type="match status" value="1"/>
</dbReference>
<evidence type="ECO:0000256" key="1">
    <source>
        <dbReference type="ARBA" id="ARBA00000085"/>
    </source>
</evidence>
<keyword evidence="7 14" id="KW-0812">Transmembrane</keyword>
<evidence type="ECO:0000313" key="18">
    <source>
        <dbReference type="Proteomes" id="UP000602284"/>
    </source>
</evidence>
<keyword evidence="11 14" id="KW-1133">Transmembrane helix</keyword>
<evidence type="ECO:0000256" key="12">
    <source>
        <dbReference type="ARBA" id="ARBA00023012"/>
    </source>
</evidence>
<dbReference type="InterPro" id="IPR003594">
    <property type="entry name" value="HATPase_dom"/>
</dbReference>
<dbReference type="SMART" id="SM00304">
    <property type="entry name" value="HAMP"/>
    <property type="match status" value="1"/>
</dbReference>
<evidence type="ECO:0000256" key="8">
    <source>
        <dbReference type="ARBA" id="ARBA00022741"/>
    </source>
</evidence>
<dbReference type="PROSITE" id="PS50109">
    <property type="entry name" value="HIS_KIN"/>
    <property type="match status" value="1"/>
</dbReference>
<dbReference type="PANTHER" id="PTHR45436">
    <property type="entry name" value="SENSOR HISTIDINE KINASE YKOH"/>
    <property type="match status" value="1"/>
</dbReference>
<dbReference type="SUPFAM" id="SSF55874">
    <property type="entry name" value="ATPase domain of HSP90 chaperone/DNA topoisomerase II/histidine kinase"/>
    <property type="match status" value="1"/>
</dbReference>
<keyword evidence="6" id="KW-0808">Transferase</keyword>
<feature type="domain" description="HAMP" evidence="16">
    <location>
        <begin position="198"/>
        <end position="250"/>
    </location>
</feature>
<evidence type="ECO:0000256" key="5">
    <source>
        <dbReference type="ARBA" id="ARBA00022553"/>
    </source>
</evidence>
<dbReference type="EC" id="2.7.13.3" evidence="3"/>
<feature type="transmembrane region" description="Helical" evidence="14">
    <location>
        <begin position="12"/>
        <end position="34"/>
    </location>
</feature>
<keyword evidence="12" id="KW-0902">Two-component regulatory system</keyword>
<dbReference type="Gene3D" id="3.30.565.10">
    <property type="entry name" value="Histidine kinase-like ATPase, C-terminal domain"/>
    <property type="match status" value="1"/>
</dbReference>
<dbReference type="CDD" id="cd00082">
    <property type="entry name" value="HisKA"/>
    <property type="match status" value="1"/>
</dbReference>
<feature type="transmembrane region" description="Helical" evidence="14">
    <location>
        <begin position="178"/>
        <end position="196"/>
    </location>
</feature>
<keyword evidence="4" id="KW-1003">Cell membrane</keyword>
<dbReference type="CDD" id="cd06225">
    <property type="entry name" value="HAMP"/>
    <property type="match status" value="1"/>
</dbReference>
<evidence type="ECO:0000256" key="13">
    <source>
        <dbReference type="ARBA" id="ARBA00023136"/>
    </source>
</evidence>
<dbReference type="EMBL" id="JAEQNB010000001">
    <property type="protein sequence ID" value="MBL0386119.1"/>
    <property type="molecule type" value="Genomic_DNA"/>
</dbReference>
<proteinExistence type="predicted"/>
<protein>
    <recommendedName>
        <fullName evidence="3">histidine kinase</fullName>
        <ecNumber evidence="3">2.7.13.3</ecNumber>
    </recommendedName>
</protein>
<evidence type="ECO:0000256" key="11">
    <source>
        <dbReference type="ARBA" id="ARBA00022989"/>
    </source>
</evidence>
<keyword evidence="9 17" id="KW-0418">Kinase</keyword>
<dbReference type="GO" id="GO:0016301">
    <property type="term" value="F:kinase activity"/>
    <property type="evidence" value="ECO:0007669"/>
    <property type="project" value="UniProtKB-KW"/>
</dbReference>
<dbReference type="Pfam" id="PF00512">
    <property type="entry name" value="HisKA"/>
    <property type="match status" value="1"/>
</dbReference>
<keyword evidence="10" id="KW-0067">ATP-binding</keyword>
<dbReference type="InterPro" id="IPR003661">
    <property type="entry name" value="HisK_dim/P_dom"/>
</dbReference>
<dbReference type="InterPro" id="IPR003660">
    <property type="entry name" value="HAMP_dom"/>
</dbReference>
<organism evidence="17 18">
    <name type="scientific">Tumebacillus amylolyticus</name>
    <dbReference type="NCBI Taxonomy" id="2801339"/>
    <lineage>
        <taxon>Bacteria</taxon>
        <taxon>Bacillati</taxon>
        <taxon>Bacillota</taxon>
        <taxon>Bacilli</taxon>
        <taxon>Bacillales</taxon>
        <taxon>Alicyclobacillaceae</taxon>
        <taxon>Tumebacillus</taxon>
    </lineage>
</organism>
<dbReference type="InterPro" id="IPR050428">
    <property type="entry name" value="TCS_sensor_his_kinase"/>
</dbReference>
<evidence type="ECO:0000256" key="2">
    <source>
        <dbReference type="ARBA" id="ARBA00004651"/>
    </source>
</evidence>
<evidence type="ECO:0000256" key="7">
    <source>
        <dbReference type="ARBA" id="ARBA00022692"/>
    </source>
</evidence>
<dbReference type="SMART" id="SM00388">
    <property type="entry name" value="HisKA"/>
    <property type="match status" value="1"/>
</dbReference>
<evidence type="ECO:0000256" key="4">
    <source>
        <dbReference type="ARBA" id="ARBA00022475"/>
    </source>
</evidence>
<reference evidence="17 18" key="1">
    <citation type="submission" date="2021-01" db="EMBL/GenBank/DDBJ databases">
        <title>Tumebacillus sp. strain ITR2 16S ribosomal RNA gene Genome sequencing and assembly.</title>
        <authorList>
            <person name="Kang M."/>
        </authorList>
    </citation>
    <scope>NUCLEOTIDE SEQUENCE [LARGE SCALE GENOMIC DNA]</scope>
    <source>
        <strain evidence="17 18">ITR2</strain>
    </source>
</reference>
<keyword evidence="5" id="KW-0597">Phosphoprotein</keyword>
<comment type="catalytic activity">
    <reaction evidence="1">
        <text>ATP + protein L-histidine = ADP + protein N-phospho-L-histidine.</text>
        <dbReference type="EC" id="2.7.13.3"/>
    </reaction>
</comment>
<gene>
    <name evidence="17" type="ORF">JJB07_05575</name>
</gene>
<dbReference type="PROSITE" id="PS50885">
    <property type="entry name" value="HAMP"/>
    <property type="match status" value="1"/>
</dbReference>
<keyword evidence="18" id="KW-1185">Reference proteome</keyword>
<evidence type="ECO:0000259" key="16">
    <source>
        <dbReference type="PROSITE" id="PS50885"/>
    </source>
</evidence>
<comment type="subcellular location">
    <subcellularLocation>
        <location evidence="2">Cell membrane</location>
        <topology evidence="2">Multi-pass membrane protein</topology>
    </subcellularLocation>
</comment>
<evidence type="ECO:0000256" key="9">
    <source>
        <dbReference type="ARBA" id="ARBA00022777"/>
    </source>
</evidence>
<dbReference type="InterPro" id="IPR005467">
    <property type="entry name" value="His_kinase_dom"/>
</dbReference>
<evidence type="ECO:0000256" key="6">
    <source>
        <dbReference type="ARBA" id="ARBA00022679"/>
    </source>
</evidence>
<feature type="domain" description="Histidine kinase" evidence="15">
    <location>
        <begin position="258"/>
        <end position="468"/>
    </location>
</feature>
<dbReference type="RefSeq" id="WP_201631989.1">
    <property type="nucleotide sequence ID" value="NZ_JAEQNB010000001.1"/>
</dbReference>
<comment type="caution">
    <text evidence="17">The sequence shown here is derived from an EMBL/GenBank/DDBJ whole genome shotgun (WGS) entry which is preliminary data.</text>
</comment>
<dbReference type="PRINTS" id="PR00344">
    <property type="entry name" value="BCTRLSENSOR"/>
</dbReference>
<dbReference type="SUPFAM" id="SSF158472">
    <property type="entry name" value="HAMP domain-like"/>
    <property type="match status" value="1"/>
</dbReference>
<evidence type="ECO:0000259" key="15">
    <source>
        <dbReference type="PROSITE" id="PS50109"/>
    </source>
</evidence>
<evidence type="ECO:0000313" key="17">
    <source>
        <dbReference type="EMBL" id="MBL0386119.1"/>
    </source>
</evidence>
<dbReference type="Pfam" id="PF02518">
    <property type="entry name" value="HATPase_c"/>
    <property type="match status" value="1"/>
</dbReference>
<evidence type="ECO:0000256" key="14">
    <source>
        <dbReference type="SAM" id="Phobius"/>
    </source>
</evidence>
<dbReference type="Gene3D" id="1.10.287.130">
    <property type="match status" value="1"/>
</dbReference>
<dbReference type="PANTHER" id="PTHR45436:SF5">
    <property type="entry name" value="SENSOR HISTIDINE KINASE TRCS"/>
    <property type="match status" value="1"/>
</dbReference>
<keyword evidence="8" id="KW-0547">Nucleotide-binding</keyword>
<dbReference type="SMART" id="SM00387">
    <property type="entry name" value="HATPase_c"/>
    <property type="match status" value="1"/>
</dbReference>
<accession>A0ABS1J7T3</accession>
<evidence type="ECO:0000256" key="10">
    <source>
        <dbReference type="ARBA" id="ARBA00022840"/>
    </source>
</evidence>
<dbReference type="Gene3D" id="6.10.340.10">
    <property type="match status" value="1"/>
</dbReference>
<evidence type="ECO:0000256" key="3">
    <source>
        <dbReference type="ARBA" id="ARBA00012438"/>
    </source>
</evidence>